<organism evidence="2 3">
    <name type="scientific">Panicum virgatum</name>
    <name type="common">Blackwell switchgrass</name>
    <dbReference type="NCBI Taxonomy" id="38727"/>
    <lineage>
        <taxon>Eukaryota</taxon>
        <taxon>Viridiplantae</taxon>
        <taxon>Streptophyta</taxon>
        <taxon>Embryophyta</taxon>
        <taxon>Tracheophyta</taxon>
        <taxon>Spermatophyta</taxon>
        <taxon>Magnoliopsida</taxon>
        <taxon>Liliopsida</taxon>
        <taxon>Poales</taxon>
        <taxon>Poaceae</taxon>
        <taxon>PACMAD clade</taxon>
        <taxon>Panicoideae</taxon>
        <taxon>Panicodae</taxon>
        <taxon>Paniceae</taxon>
        <taxon>Panicinae</taxon>
        <taxon>Panicum</taxon>
        <taxon>Panicum sect. Hiantes</taxon>
    </lineage>
</organism>
<gene>
    <name evidence="2" type="ORF">PVAP13_9KG341392</name>
</gene>
<keyword evidence="1" id="KW-0812">Transmembrane</keyword>
<comment type="caution">
    <text evidence="2">The sequence shown here is derived from an EMBL/GenBank/DDBJ whole genome shotgun (WGS) entry which is preliminary data.</text>
</comment>
<dbReference type="Proteomes" id="UP000823388">
    <property type="component" value="Chromosome 9K"/>
</dbReference>
<protein>
    <submittedName>
        <fullName evidence="2">Uncharacterized protein</fullName>
    </submittedName>
</protein>
<name>A0A8T0NKG4_PANVG</name>
<keyword evidence="1" id="KW-1133">Transmembrane helix</keyword>
<evidence type="ECO:0000313" key="2">
    <source>
        <dbReference type="EMBL" id="KAG2550461.1"/>
    </source>
</evidence>
<evidence type="ECO:0000256" key="1">
    <source>
        <dbReference type="SAM" id="Phobius"/>
    </source>
</evidence>
<proteinExistence type="predicted"/>
<sequence>MIFALCSLQPISTPKKFFVDICYYGFNFYLLQFIISKILVVIVLCISTEHICLKGTIFSSAGISACLALRMALSNALV</sequence>
<evidence type="ECO:0000313" key="3">
    <source>
        <dbReference type="Proteomes" id="UP000823388"/>
    </source>
</evidence>
<feature type="transmembrane region" description="Helical" evidence="1">
    <location>
        <begin position="53"/>
        <end position="73"/>
    </location>
</feature>
<dbReference type="EMBL" id="CM029053">
    <property type="protein sequence ID" value="KAG2550461.1"/>
    <property type="molecule type" value="Genomic_DNA"/>
</dbReference>
<keyword evidence="3" id="KW-1185">Reference proteome</keyword>
<feature type="transmembrane region" description="Helical" evidence="1">
    <location>
        <begin position="26"/>
        <end position="46"/>
    </location>
</feature>
<dbReference type="AlphaFoldDB" id="A0A8T0NKG4"/>
<keyword evidence="1" id="KW-0472">Membrane</keyword>
<reference evidence="2 3" key="1">
    <citation type="submission" date="2020-05" db="EMBL/GenBank/DDBJ databases">
        <title>WGS assembly of Panicum virgatum.</title>
        <authorList>
            <person name="Lovell J.T."/>
            <person name="Jenkins J."/>
            <person name="Shu S."/>
            <person name="Juenger T.E."/>
            <person name="Schmutz J."/>
        </authorList>
    </citation>
    <scope>NUCLEOTIDE SEQUENCE [LARGE SCALE GENOMIC DNA]</scope>
    <source>
        <strain evidence="3">cv. AP13</strain>
    </source>
</reference>
<accession>A0A8T0NKG4</accession>